<evidence type="ECO:0000256" key="1">
    <source>
        <dbReference type="SAM" id="MobiDB-lite"/>
    </source>
</evidence>
<gene>
    <name evidence="2" type="ORF">H2204_006435</name>
</gene>
<evidence type="ECO:0000313" key="3">
    <source>
        <dbReference type="Proteomes" id="UP001172681"/>
    </source>
</evidence>
<dbReference type="EMBL" id="JAPDRN010000040">
    <property type="protein sequence ID" value="KAJ9634104.1"/>
    <property type="molecule type" value="Genomic_DNA"/>
</dbReference>
<feature type="compositionally biased region" description="Gly residues" evidence="1">
    <location>
        <begin position="151"/>
        <end position="162"/>
    </location>
</feature>
<feature type="compositionally biased region" description="Basic residues" evidence="1">
    <location>
        <begin position="71"/>
        <end position="80"/>
    </location>
</feature>
<proteinExistence type="predicted"/>
<feature type="region of interest" description="Disordered" evidence="1">
    <location>
        <begin position="1"/>
        <end position="28"/>
    </location>
</feature>
<dbReference type="AlphaFoldDB" id="A0AA39CYR9"/>
<feature type="compositionally biased region" description="Basic and acidic residues" evidence="1">
    <location>
        <begin position="1"/>
        <end position="12"/>
    </location>
</feature>
<keyword evidence="3" id="KW-1185">Reference proteome</keyword>
<reference evidence="2" key="1">
    <citation type="submission" date="2022-10" db="EMBL/GenBank/DDBJ databases">
        <title>Culturing micro-colonial fungi from biological soil crusts in the Mojave desert and describing Neophaeococcomyces mojavensis, and introducing the new genera and species Taxawa tesnikishii.</title>
        <authorList>
            <person name="Kurbessoian T."/>
            <person name="Stajich J.E."/>
        </authorList>
    </citation>
    <scope>NUCLEOTIDE SEQUENCE</scope>
    <source>
        <strain evidence="2">TK_35</strain>
    </source>
</reference>
<feature type="compositionally biased region" description="Basic residues" evidence="1">
    <location>
        <begin position="93"/>
        <end position="103"/>
    </location>
</feature>
<protein>
    <submittedName>
        <fullName evidence="2">Uncharacterized protein</fullName>
    </submittedName>
</protein>
<sequence>MGSQKKKTESKKGKGKGNDSTGPLTPREVELLRRIMASTNASSSSRAVVPLDYAELGKSYPGVNARTLHQQVRRLRKKTQRMGIDFKGVGRGKGPRRGKKAQQKKNEKEEEEEDDDDETDDDDVGSADPGCKTKQPKGDDDDDDDDNGPTGKKGGGSGGDGGCALAMPVVVATA</sequence>
<accession>A0AA39CYR9</accession>
<dbReference type="Proteomes" id="UP001172681">
    <property type="component" value="Unassembled WGS sequence"/>
</dbReference>
<name>A0AA39CYR9_9EURO</name>
<feature type="region of interest" description="Disordered" evidence="1">
    <location>
        <begin position="56"/>
        <end position="174"/>
    </location>
</feature>
<evidence type="ECO:0000313" key="2">
    <source>
        <dbReference type="EMBL" id="KAJ9634104.1"/>
    </source>
</evidence>
<comment type="caution">
    <text evidence="2">The sequence shown here is derived from an EMBL/GenBank/DDBJ whole genome shotgun (WGS) entry which is preliminary data.</text>
</comment>
<feature type="compositionally biased region" description="Acidic residues" evidence="1">
    <location>
        <begin position="109"/>
        <end position="125"/>
    </location>
</feature>
<organism evidence="2 3">
    <name type="scientific">Knufia peltigerae</name>
    <dbReference type="NCBI Taxonomy" id="1002370"/>
    <lineage>
        <taxon>Eukaryota</taxon>
        <taxon>Fungi</taxon>
        <taxon>Dikarya</taxon>
        <taxon>Ascomycota</taxon>
        <taxon>Pezizomycotina</taxon>
        <taxon>Eurotiomycetes</taxon>
        <taxon>Chaetothyriomycetidae</taxon>
        <taxon>Chaetothyriales</taxon>
        <taxon>Trichomeriaceae</taxon>
        <taxon>Knufia</taxon>
    </lineage>
</organism>